<dbReference type="PANTHER" id="PTHR10264">
    <property type="entry name" value="BAND 7 PROTEIN-RELATED"/>
    <property type="match status" value="1"/>
</dbReference>
<dbReference type="InterPro" id="IPR001972">
    <property type="entry name" value="Stomatin_HflK_fam"/>
</dbReference>
<organism evidence="4 5">
    <name type="scientific">Candidatus Kerfeldbacteria bacterium CG08_land_8_20_14_0_20_40_16</name>
    <dbReference type="NCBI Taxonomy" id="2014244"/>
    <lineage>
        <taxon>Bacteria</taxon>
        <taxon>Candidatus Kerfeldiibacteriota</taxon>
    </lineage>
</organism>
<dbReference type="InterPro" id="IPR001107">
    <property type="entry name" value="Band_7"/>
</dbReference>
<dbReference type="GO" id="GO:0098552">
    <property type="term" value="C:side of membrane"/>
    <property type="evidence" value="ECO:0007669"/>
    <property type="project" value="UniProtKB-ARBA"/>
</dbReference>
<comment type="similarity">
    <text evidence="1">Belongs to the band 7/mec-2 family.</text>
</comment>
<evidence type="ECO:0000259" key="3">
    <source>
        <dbReference type="SMART" id="SM00244"/>
    </source>
</evidence>
<evidence type="ECO:0000256" key="1">
    <source>
        <dbReference type="ARBA" id="ARBA00008164"/>
    </source>
</evidence>
<keyword evidence="2" id="KW-1133">Transmembrane helix</keyword>
<accession>A0A2H0YX86</accession>
<gene>
    <name evidence="4" type="ORF">COT24_00050</name>
</gene>
<dbReference type="PANTHER" id="PTHR10264:SF19">
    <property type="entry name" value="AT06885P-RELATED"/>
    <property type="match status" value="1"/>
</dbReference>
<dbReference type="Gene3D" id="3.30.479.30">
    <property type="entry name" value="Band 7 domain"/>
    <property type="match status" value="1"/>
</dbReference>
<dbReference type="SUPFAM" id="SSF117892">
    <property type="entry name" value="Band 7/SPFH domain"/>
    <property type="match status" value="1"/>
</dbReference>
<name>A0A2H0YX86_9BACT</name>
<sequence>MTELFSGFIFTIVLPLLFLIIIGGLRVINQYQRGVILTLGKYTGTRTPGLNWIFPIIQRMIKVDMRITTIDIPRQEAITRDNVPVGINAVVYFKVIKAENAVLEVENYSYAVSQYALAALRDIIGGEELDTLLTERERIATQIKKVVDVETDPWGIDVTAIKIQDIELPAGMKRAMAAQAETERERRAIIIKAEGEVSAAQNLQKAAEILGNVPGALSLRTLETIDKLQPDPSKTVIFALPVEVMEGIQSLILSRKK</sequence>
<dbReference type="GO" id="GO:0005886">
    <property type="term" value="C:plasma membrane"/>
    <property type="evidence" value="ECO:0007669"/>
    <property type="project" value="InterPro"/>
</dbReference>
<dbReference type="Pfam" id="PF01145">
    <property type="entry name" value="Band_7"/>
    <property type="match status" value="1"/>
</dbReference>
<dbReference type="CDD" id="cd08826">
    <property type="entry name" value="SPFH_eoslipins_u1"/>
    <property type="match status" value="1"/>
</dbReference>
<feature type="transmembrane region" description="Helical" evidence="2">
    <location>
        <begin position="6"/>
        <end position="28"/>
    </location>
</feature>
<dbReference type="AlphaFoldDB" id="A0A2H0YX86"/>
<evidence type="ECO:0000313" key="5">
    <source>
        <dbReference type="Proteomes" id="UP000231542"/>
    </source>
</evidence>
<comment type="caution">
    <text evidence="4">The sequence shown here is derived from an EMBL/GenBank/DDBJ whole genome shotgun (WGS) entry which is preliminary data.</text>
</comment>
<dbReference type="SMART" id="SM00244">
    <property type="entry name" value="PHB"/>
    <property type="match status" value="1"/>
</dbReference>
<keyword evidence="2" id="KW-0472">Membrane</keyword>
<dbReference type="PRINTS" id="PR00721">
    <property type="entry name" value="STOMATIN"/>
</dbReference>
<dbReference type="InterPro" id="IPR043202">
    <property type="entry name" value="Band-7_stomatin-like"/>
</dbReference>
<protein>
    <recommendedName>
        <fullName evidence="3">Band 7 domain-containing protein</fullName>
    </recommendedName>
</protein>
<dbReference type="InterPro" id="IPR036013">
    <property type="entry name" value="Band_7/SPFH_dom_sf"/>
</dbReference>
<keyword evidence="2" id="KW-0812">Transmembrane</keyword>
<dbReference type="FunFam" id="3.30.479.30:FF:000004">
    <property type="entry name" value="Putative membrane protease family, stomatin"/>
    <property type="match status" value="1"/>
</dbReference>
<feature type="domain" description="Band 7" evidence="3">
    <location>
        <begin position="23"/>
        <end position="180"/>
    </location>
</feature>
<evidence type="ECO:0000256" key="2">
    <source>
        <dbReference type="SAM" id="Phobius"/>
    </source>
</evidence>
<proteinExistence type="inferred from homology"/>
<dbReference type="EMBL" id="PEXU01000001">
    <property type="protein sequence ID" value="PIS43111.1"/>
    <property type="molecule type" value="Genomic_DNA"/>
</dbReference>
<evidence type="ECO:0000313" key="4">
    <source>
        <dbReference type="EMBL" id="PIS43111.1"/>
    </source>
</evidence>
<dbReference type="Proteomes" id="UP000231542">
    <property type="component" value="Unassembled WGS sequence"/>
</dbReference>
<dbReference type="Gene3D" id="6.10.250.2090">
    <property type="match status" value="1"/>
</dbReference>
<reference evidence="4 5" key="1">
    <citation type="submission" date="2017-09" db="EMBL/GenBank/DDBJ databases">
        <title>Depth-based differentiation of microbial function through sediment-hosted aquifers and enrichment of novel symbionts in the deep terrestrial subsurface.</title>
        <authorList>
            <person name="Probst A.J."/>
            <person name="Ladd B."/>
            <person name="Jarett J.K."/>
            <person name="Geller-Mcgrath D.E."/>
            <person name="Sieber C.M."/>
            <person name="Emerson J.B."/>
            <person name="Anantharaman K."/>
            <person name="Thomas B.C."/>
            <person name="Malmstrom R."/>
            <person name="Stieglmeier M."/>
            <person name="Klingl A."/>
            <person name="Woyke T."/>
            <person name="Ryan C.M."/>
            <person name="Banfield J.F."/>
        </authorList>
    </citation>
    <scope>NUCLEOTIDE SEQUENCE [LARGE SCALE GENOMIC DNA]</scope>
    <source>
        <strain evidence="4">CG08_land_8_20_14_0_20_40_16</strain>
    </source>
</reference>